<dbReference type="InterPro" id="IPR013766">
    <property type="entry name" value="Thioredoxin_domain"/>
</dbReference>
<dbReference type="PANTHER" id="PTHR42852:SF17">
    <property type="entry name" value="THIOREDOXIN-LIKE PROTEIN HI_1115"/>
    <property type="match status" value="1"/>
</dbReference>
<dbReference type="InterPro" id="IPR000866">
    <property type="entry name" value="AhpC/TSA"/>
</dbReference>
<dbReference type="InterPro" id="IPR036249">
    <property type="entry name" value="Thioredoxin-like_sf"/>
</dbReference>
<dbReference type="EMBL" id="BJXR01000027">
    <property type="protein sequence ID" value="GEN08078.1"/>
    <property type="molecule type" value="Genomic_DNA"/>
</dbReference>
<dbReference type="Pfam" id="PF00578">
    <property type="entry name" value="AhpC-TSA"/>
    <property type="match status" value="1"/>
</dbReference>
<proteinExistence type="predicted"/>
<sequence length="184" mass="20145">MQTAGTGMLARGRAAWARARQRWWVRWGVDLVLLALVFTAVAAWQTRHLPGSGAPAPDFTVQTLSGETVSLASLRGKPVVLAFWAPWCGVCGAESSNLSQLRRIAGDSAHVVSVAVAYEDVAAVQRFAQEHAVDYPVLLGDDSIQQAWRVSMFPTVFFLSAEGRIERSVVGYTTLLGLSWRWML</sequence>
<gene>
    <name evidence="3" type="ORF">MFU01_31150</name>
    <name evidence="4" type="ORF">SAMN05443572_106500</name>
</gene>
<dbReference type="PROSITE" id="PS51352">
    <property type="entry name" value="THIOREDOXIN_2"/>
    <property type="match status" value="1"/>
</dbReference>
<keyword evidence="5" id="KW-1185">Reference proteome</keyword>
<evidence type="ECO:0000313" key="6">
    <source>
        <dbReference type="Proteomes" id="UP000321514"/>
    </source>
</evidence>
<evidence type="ECO:0000259" key="2">
    <source>
        <dbReference type="PROSITE" id="PS51352"/>
    </source>
</evidence>
<dbReference type="GO" id="GO:0016209">
    <property type="term" value="F:antioxidant activity"/>
    <property type="evidence" value="ECO:0007669"/>
    <property type="project" value="InterPro"/>
</dbReference>
<feature type="transmembrane region" description="Helical" evidence="1">
    <location>
        <begin position="23"/>
        <end position="44"/>
    </location>
</feature>
<evidence type="ECO:0000256" key="1">
    <source>
        <dbReference type="SAM" id="Phobius"/>
    </source>
</evidence>
<evidence type="ECO:0000313" key="4">
    <source>
        <dbReference type="EMBL" id="SEU23186.1"/>
    </source>
</evidence>
<dbReference type="CDD" id="cd02966">
    <property type="entry name" value="TlpA_like_family"/>
    <property type="match status" value="1"/>
</dbReference>
<dbReference type="RefSeq" id="WP_074956500.1">
    <property type="nucleotide sequence ID" value="NZ_BJXR01000027.1"/>
</dbReference>
<dbReference type="InterPro" id="IPR050553">
    <property type="entry name" value="Thioredoxin_ResA/DsbE_sf"/>
</dbReference>
<dbReference type="Gene3D" id="3.40.30.10">
    <property type="entry name" value="Glutaredoxin"/>
    <property type="match status" value="1"/>
</dbReference>
<keyword evidence="1" id="KW-0472">Membrane</keyword>
<dbReference type="OrthoDB" id="9813820at2"/>
<dbReference type="Proteomes" id="UP000321514">
    <property type="component" value="Unassembled WGS sequence"/>
</dbReference>
<protein>
    <submittedName>
        <fullName evidence="4">Peroxiredoxin</fullName>
    </submittedName>
</protein>
<dbReference type="SUPFAM" id="SSF52833">
    <property type="entry name" value="Thioredoxin-like"/>
    <property type="match status" value="1"/>
</dbReference>
<evidence type="ECO:0000313" key="5">
    <source>
        <dbReference type="Proteomes" id="UP000183760"/>
    </source>
</evidence>
<comment type="caution">
    <text evidence="3">The sequence shown here is derived from an EMBL/GenBank/DDBJ whole genome shotgun (WGS) entry which is preliminary data.</text>
</comment>
<feature type="domain" description="Thioredoxin" evidence="2">
    <location>
        <begin position="50"/>
        <end position="184"/>
    </location>
</feature>
<name>A0A511T419_MYXFU</name>
<evidence type="ECO:0000313" key="3">
    <source>
        <dbReference type="EMBL" id="GEN08078.1"/>
    </source>
</evidence>
<dbReference type="STRING" id="1334629.MFUL124B02_28890"/>
<keyword evidence="1" id="KW-1133">Transmembrane helix</keyword>
<organism evidence="3 6">
    <name type="scientific">Myxococcus fulvus</name>
    <dbReference type="NCBI Taxonomy" id="33"/>
    <lineage>
        <taxon>Bacteria</taxon>
        <taxon>Pseudomonadati</taxon>
        <taxon>Myxococcota</taxon>
        <taxon>Myxococcia</taxon>
        <taxon>Myxococcales</taxon>
        <taxon>Cystobacterineae</taxon>
        <taxon>Myxococcaceae</taxon>
        <taxon>Myxococcus</taxon>
    </lineage>
</organism>
<dbReference type="PANTHER" id="PTHR42852">
    <property type="entry name" value="THIOL:DISULFIDE INTERCHANGE PROTEIN DSBE"/>
    <property type="match status" value="1"/>
</dbReference>
<reference evidence="3 6" key="2">
    <citation type="submission" date="2019-07" db="EMBL/GenBank/DDBJ databases">
        <title>Whole genome shotgun sequence of Myxococcus fulvus NBRC 100333.</title>
        <authorList>
            <person name="Hosoyama A."/>
            <person name="Uohara A."/>
            <person name="Ohji S."/>
            <person name="Ichikawa N."/>
        </authorList>
    </citation>
    <scope>NUCLEOTIDE SEQUENCE [LARGE SCALE GENOMIC DNA]</scope>
    <source>
        <strain evidence="3 6">NBRC 100333</strain>
    </source>
</reference>
<dbReference type="GO" id="GO:0016491">
    <property type="term" value="F:oxidoreductase activity"/>
    <property type="evidence" value="ECO:0007669"/>
    <property type="project" value="InterPro"/>
</dbReference>
<accession>A0A511T419</accession>
<keyword evidence="1" id="KW-0812">Transmembrane</keyword>
<dbReference type="AlphaFoldDB" id="A0A511T419"/>
<reference evidence="4 5" key="1">
    <citation type="submission" date="2016-10" db="EMBL/GenBank/DDBJ databases">
        <authorList>
            <person name="Varghese N."/>
            <person name="Submissions S."/>
        </authorList>
    </citation>
    <scope>NUCLEOTIDE SEQUENCE [LARGE SCALE GENOMIC DNA]</scope>
    <source>
        <strain evidence="4 5">DSM 16525</strain>
    </source>
</reference>
<dbReference type="Proteomes" id="UP000183760">
    <property type="component" value="Unassembled WGS sequence"/>
</dbReference>
<dbReference type="EMBL" id="FOIB01000006">
    <property type="protein sequence ID" value="SEU23186.1"/>
    <property type="molecule type" value="Genomic_DNA"/>
</dbReference>